<gene>
    <name evidence="3" type="ORF">UBAL3_57480014</name>
</gene>
<evidence type="ECO:0000313" key="4">
    <source>
        <dbReference type="Proteomes" id="UP000009374"/>
    </source>
</evidence>
<feature type="domain" description="2'-deoxycytidine 5'-triphosphate deaminase N-terminal" evidence="1">
    <location>
        <begin position="2"/>
        <end position="157"/>
    </location>
</feature>
<sequence>MSDCQIRGLVQEGVIVSDVSWGPRQIQPSSMDLRLGPTAYRLRSSFLPLSTPVSDILQDLSLYSIDLRTSSYLERGAVYLVPLMESLNLPAHLSAKANPKSSTGRLDVFTRVITETGDRFDDISPGYTGRLYLEVFSRSFSLRVSQGLALCQVRFFEKRDFLSEEVLLDRHRRSPLFVSDGGAVGINPFDRITDGSLYLGVKLTGMPIIGFRARHDAGILSLVPGDQQKATDFWEPVPPPTRGEMVLEPEKFYLFASSAKIRVPIDLAAEMLPFDAAAGEIRTHYAGFFDPGFGISGDGARGVLEVRPHDVPFRIVDGQPVFKLRYEKMDREPDLPYGAAIGSSYTHQGLNLSRYFINDFFGEAPR</sequence>
<evidence type="ECO:0000313" key="3">
    <source>
        <dbReference type="EMBL" id="EES53758.1"/>
    </source>
</evidence>
<protein>
    <submittedName>
        <fullName evidence="3">Putative 2-deoxycytidine 5-triphosphate deaminase</fullName>
    </submittedName>
</protein>
<dbReference type="Gene3D" id="2.70.40.10">
    <property type="match status" value="2"/>
</dbReference>
<organism evidence="3 4">
    <name type="scientific">Leptospirillum ferrodiazotrophum</name>
    <dbReference type="NCBI Taxonomy" id="412449"/>
    <lineage>
        <taxon>Bacteria</taxon>
        <taxon>Pseudomonadati</taxon>
        <taxon>Nitrospirota</taxon>
        <taxon>Nitrospiria</taxon>
        <taxon>Nitrospirales</taxon>
        <taxon>Nitrospiraceae</taxon>
        <taxon>Leptospirillum</taxon>
    </lineage>
</organism>
<dbReference type="PANTHER" id="PTHR42680">
    <property type="entry name" value="DCTP DEAMINASE"/>
    <property type="match status" value="1"/>
</dbReference>
<dbReference type="NCBIfam" id="NF005734">
    <property type="entry name" value="PRK07559.1"/>
    <property type="match status" value="1"/>
</dbReference>
<dbReference type="InterPro" id="IPR053811">
    <property type="entry name" value="DCD_C"/>
</dbReference>
<name>C6HUF6_9BACT</name>
<dbReference type="SUPFAM" id="SSF51283">
    <property type="entry name" value="dUTPase-like"/>
    <property type="match status" value="2"/>
</dbReference>
<dbReference type="Pfam" id="PF06559">
    <property type="entry name" value="DCD_N"/>
    <property type="match status" value="1"/>
</dbReference>
<reference evidence="3 4" key="1">
    <citation type="journal article" date="2009" name="Appl. Environ. Microbiol.">
        <title>Community genomic and proteomic analyses of chemoautotrophic iron-oxidizing "Leptospirillum rubarum" (Group II) and "Leptospirillum ferrodiazotrophum" (Group III) bacteria in acid mine drainage biofilms.</title>
        <authorList>
            <person name="Goltsman D.S."/>
            <person name="Denef V.J."/>
            <person name="Singer S.W."/>
            <person name="VerBerkmoes N.C."/>
            <person name="Lefsrud M."/>
            <person name="Mueller R.S."/>
            <person name="Dick G.J."/>
            <person name="Sun C.L."/>
            <person name="Wheeler K.E."/>
            <person name="Zemla A."/>
            <person name="Baker B.J."/>
            <person name="Hauser L."/>
            <person name="Land M."/>
            <person name="Shah M.B."/>
            <person name="Thelen M.P."/>
            <person name="Hettich R.L."/>
            <person name="Banfield J.F."/>
        </authorList>
    </citation>
    <scope>NUCLEOTIDE SEQUENCE [LARGE SCALE GENOMIC DNA]</scope>
</reference>
<dbReference type="Pfam" id="PF22569">
    <property type="entry name" value="DCD_C"/>
    <property type="match status" value="1"/>
</dbReference>
<evidence type="ECO:0000259" key="2">
    <source>
        <dbReference type="Pfam" id="PF22569"/>
    </source>
</evidence>
<dbReference type="PANTHER" id="PTHR42680:SF3">
    <property type="entry name" value="DCTP DEAMINASE"/>
    <property type="match status" value="1"/>
</dbReference>
<dbReference type="GO" id="GO:0008829">
    <property type="term" value="F:dCTP deaminase activity"/>
    <property type="evidence" value="ECO:0007669"/>
    <property type="project" value="InterPro"/>
</dbReference>
<dbReference type="Proteomes" id="UP000009374">
    <property type="component" value="Unassembled WGS sequence"/>
</dbReference>
<dbReference type="EMBL" id="GG693855">
    <property type="protein sequence ID" value="EES53758.1"/>
    <property type="molecule type" value="Genomic_DNA"/>
</dbReference>
<dbReference type="AlphaFoldDB" id="C6HUF6"/>
<dbReference type="InterPro" id="IPR036157">
    <property type="entry name" value="dUTPase-like_sf"/>
</dbReference>
<dbReference type="GO" id="GO:0009394">
    <property type="term" value="P:2'-deoxyribonucleotide metabolic process"/>
    <property type="evidence" value="ECO:0007669"/>
    <property type="project" value="InterPro"/>
</dbReference>
<accession>C6HUF6</accession>
<evidence type="ECO:0000259" key="1">
    <source>
        <dbReference type="Pfam" id="PF06559"/>
    </source>
</evidence>
<dbReference type="InterPro" id="IPR010550">
    <property type="entry name" value="DCD_N"/>
</dbReference>
<keyword evidence="4" id="KW-1185">Reference proteome</keyword>
<feature type="domain" description="2'-deoxycytidine 5'-triphosphate deaminase C-terminal" evidence="2">
    <location>
        <begin position="193"/>
        <end position="356"/>
    </location>
</feature>
<proteinExistence type="predicted"/>